<dbReference type="Pfam" id="PF01554">
    <property type="entry name" value="MatE"/>
    <property type="match status" value="2"/>
</dbReference>
<keyword evidence="4 7" id="KW-0812">Transmembrane</keyword>
<dbReference type="InterPro" id="IPR052031">
    <property type="entry name" value="Membrane_Transporter-Flippase"/>
</dbReference>
<keyword evidence="5 7" id="KW-1133">Transmembrane helix</keyword>
<dbReference type="Proteomes" id="UP000806542">
    <property type="component" value="Unassembled WGS sequence"/>
</dbReference>
<feature type="transmembrane region" description="Helical" evidence="7">
    <location>
        <begin position="170"/>
        <end position="194"/>
    </location>
</feature>
<evidence type="ECO:0000256" key="7">
    <source>
        <dbReference type="SAM" id="Phobius"/>
    </source>
</evidence>
<dbReference type="PIRSF" id="PIRSF006603">
    <property type="entry name" value="DinF"/>
    <property type="match status" value="1"/>
</dbReference>
<dbReference type="AlphaFoldDB" id="A0A9D5M0X5"/>
<keyword evidence="9" id="KW-1185">Reference proteome</keyword>
<evidence type="ECO:0000256" key="6">
    <source>
        <dbReference type="ARBA" id="ARBA00023136"/>
    </source>
</evidence>
<comment type="caution">
    <text evidence="8">The sequence shown here is derived from an EMBL/GenBank/DDBJ whole genome shotgun (WGS) entry which is preliminary data.</text>
</comment>
<feature type="transmembrane region" description="Helical" evidence="7">
    <location>
        <begin position="200"/>
        <end position="222"/>
    </location>
</feature>
<evidence type="ECO:0000256" key="4">
    <source>
        <dbReference type="ARBA" id="ARBA00022692"/>
    </source>
</evidence>
<proteinExistence type="predicted"/>
<gene>
    <name evidence="8" type="ORF">INF28_02905</name>
</gene>
<dbReference type="InterPro" id="IPR048279">
    <property type="entry name" value="MdtK-like"/>
</dbReference>
<keyword evidence="6 7" id="KW-0472">Membrane</keyword>
<evidence type="ECO:0000256" key="5">
    <source>
        <dbReference type="ARBA" id="ARBA00022989"/>
    </source>
</evidence>
<keyword evidence="3" id="KW-1003">Cell membrane</keyword>
<dbReference type="PANTHER" id="PTHR43549:SF2">
    <property type="entry name" value="MULTIDRUG RESISTANCE PROTEIN NORM-RELATED"/>
    <property type="match status" value="1"/>
</dbReference>
<dbReference type="GO" id="GO:0015297">
    <property type="term" value="F:antiporter activity"/>
    <property type="evidence" value="ECO:0007669"/>
    <property type="project" value="InterPro"/>
</dbReference>
<evidence type="ECO:0000256" key="3">
    <source>
        <dbReference type="ARBA" id="ARBA00022475"/>
    </source>
</evidence>
<feature type="transmembrane region" description="Helical" evidence="7">
    <location>
        <begin position="95"/>
        <end position="121"/>
    </location>
</feature>
<dbReference type="RefSeq" id="WP_226391975.1">
    <property type="nucleotide sequence ID" value="NZ_JADCKB010000004.1"/>
</dbReference>
<dbReference type="GO" id="GO:0042910">
    <property type="term" value="F:xenobiotic transmembrane transporter activity"/>
    <property type="evidence" value="ECO:0007669"/>
    <property type="project" value="InterPro"/>
</dbReference>
<evidence type="ECO:0000256" key="2">
    <source>
        <dbReference type="ARBA" id="ARBA00022448"/>
    </source>
</evidence>
<feature type="transmembrane region" description="Helical" evidence="7">
    <location>
        <begin position="394"/>
        <end position="414"/>
    </location>
</feature>
<accession>A0A9D5M0X5</accession>
<evidence type="ECO:0000256" key="1">
    <source>
        <dbReference type="ARBA" id="ARBA00004651"/>
    </source>
</evidence>
<keyword evidence="2" id="KW-0813">Transport</keyword>
<feature type="transmembrane region" description="Helical" evidence="7">
    <location>
        <begin position="62"/>
        <end position="83"/>
    </location>
</feature>
<dbReference type="PANTHER" id="PTHR43549">
    <property type="entry name" value="MULTIDRUG RESISTANCE PROTEIN YPNP-RELATED"/>
    <property type="match status" value="1"/>
</dbReference>
<reference evidence="8" key="1">
    <citation type="submission" date="2020-10" db="EMBL/GenBank/DDBJ databases">
        <title>ChiBAC.</title>
        <authorList>
            <person name="Zenner C."/>
            <person name="Hitch T.C.A."/>
            <person name="Clavel T."/>
        </authorList>
    </citation>
    <scope>NUCLEOTIDE SEQUENCE</scope>
    <source>
        <strain evidence="8">DSM 107454</strain>
    </source>
</reference>
<sequence length="470" mass="51556">MTAENTLPKENKMGTMPINKLLISMSVPMIISMLVQALYNIVDSMFVAQISENALTAVSLAFPAQNLMIAVATGTGVGVNALLSKSLGEKNFHRVNLVAGNALFLTLCSYIVFALLGVFFSRLFFSLQTDITEIIDYGVEYLVICTVFSFGIFGQVSFEKLLQSTGKTIYTMCTQGLGAIINLIFDPIFIFGLLGFPKMGVAGAAAATVLGQIIACILGAILNHTKNHEIQFSLHNMLPKARIIKGIYAVGLPSIIMASISSIMTFGMNKILIAFTSTATAVFGVYFKLQSFVFMPVFGLNNGMVPIVAYNFGAKKPDRITKTVKLSIIYAFLMMLIGFIIFQLFTEWLLMIFNASEHMLSIGIPALRIISISFLLAGYSVICASLFQALGHGLLSLCISVLRQLVVLLPLAFLLSKTGILNRVWLAFPAAELVSFAICVYFHRYSYRKEIIPMQKDTTILHNQNDIQKV</sequence>
<comment type="subcellular location">
    <subcellularLocation>
        <location evidence="1">Cell membrane</location>
        <topology evidence="1">Multi-pass membrane protein</topology>
    </subcellularLocation>
</comment>
<dbReference type="NCBIfam" id="TIGR00797">
    <property type="entry name" value="matE"/>
    <property type="match status" value="1"/>
</dbReference>
<evidence type="ECO:0000313" key="8">
    <source>
        <dbReference type="EMBL" id="MBE5039413.1"/>
    </source>
</evidence>
<name>A0A9D5M0X5_9FIRM</name>
<feature type="transmembrane region" description="Helical" evidence="7">
    <location>
        <begin position="243"/>
        <end position="265"/>
    </location>
</feature>
<feature type="transmembrane region" description="Helical" evidence="7">
    <location>
        <begin position="366"/>
        <end position="387"/>
    </location>
</feature>
<dbReference type="GO" id="GO:0005886">
    <property type="term" value="C:plasma membrane"/>
    <property type="evidence" value="ECO:0007669"/>
    <property type="project" value="UniProtKB-SubCell"/>
</dbReference>
<protein>
    <submittedName>
        <fullName evidence="8">MATE family efflux transporter</fullName>
    </submittedName>
</protein>
<feature type="transmembrane region" description="Helical" evidence="7">
    <location>
        <begin position="326"/>
        <end position="346"/>
    </location>
</feature>
<dbReference type="CDD" id="cd13144">
    <property type="entry name" value="MATE_like_4"/>
    <property type="match status" value="1"/>
</dbReference>
<organism evidence="8 9">
    <name type="scientific">Ructibacterium gallinarum</name>
    <dbReference type="NCBI Taxonomy" id="2779355"/>
    <lineage>
        <taxon>Bacteria</taxon>
        <taxon>Bacillati</taxon>
        <taxon>Bacillota</taxon>
        <taxon>Clostridia</taxon>
        <taxon>Eubacteriales</taxon>
        <taxon>Oscillospiraceae</taxon>
        <taxon>Ructibacterium</taxon>
    </lineage>
</organism>
<feature type="transmembrane region" description="Helical" evidence="7">
    <location>
        <begin position="21"/>
        <end position="42"/>
    </location>
</feature>
<feature type="transmembrane region" description="Helical" evidence="7">
    <location>
        <begin position="420"/>
        <end position="442"/>
    </location>
</feature>
<dbReference type="EMBL" id="JADCKB010000004">
    <property type="protein sequence ID" value="MBE5039413.1"/>
    <property type="molecule type" value="Genomic_DNA"/>
</dbReference>
<dbReference type="InterPro" id="IPR002528">
    <property type="entry name" value="MATE_fam"/>
</dbReference>
<feature type="transmembrane region" description="Helical" evidence="7">
    <location>
        <begin position="141"/>
        <end position="158"/>
    </location>
</feature>
<evidence type="ECO:0000313" key="9">
    <source>
        <dbReference type="Proteomes" id="UP000806542"/>
    </source>
</evidence>